<feature type="compositionally biased region" description="Basic and acidic residues" evidence="5">
    <location>
        <begin position="31"/>
        <end position="48"/>
    </location>
</feature>
<keyword evidence="1" id="KW-0479">Metal-binding</keyword>
<dbReference type="VEuPathDB" id="FungiDB:JI435_125240"/>
<reference evidence="8" key="1">
    <citation type="journal article" date="2021" name="BMC Genomics">
        <title>Chromosome-level genome assembly and manually-curated proteome of model necrotroph Parastagonospora nodorum Sn15 reveals a genome-wide trove of candidate effector homologs, and redundancy of virulence-related functions within an accessory chromosome.</title>
        <authorList>
            <person name="Bertazzoni S."/>
            <person name="Jones D.A.B."/>
            <person name="Phan H.T."/>
            <person name="Tan K.-C."/>
            <person name="Hane J.K."/>
        </authorList>
    </citation>
    <scope>NUCLEOTIDE SEQUENCE [LARGE SCALE GENOMIC DNA]</scope>
    <source>
        <strain evidence="8">SN15 / ATCC MYA-4574 / FGSC 10173)</strain>
    </source>
</reference>
<dbReference type="Pfam" id="PF01753">
    <property type="entry name" value="zf-MYND"/>
    <property type="match status" value="1"/>
</dbReference>
<evidence type="ECO:0000313" key="8">
    <source>
        <dbReference type="Proteomes" id="UP000663193"/>
    </source>
</evidence>
<dbReference type="Proteomes" id="UP000663193">
    <property type="component" value="Chromosome 22"/>
</dbReference>
<dbReference type="AlphaFoldDB" id="A0A7U2NR12"/>
<feature type="region of interest" description="Disordered" evidence="5">
    <location>
        <begin position="137"/>
        <end position="161"/>
    </location>
</feature>
<dbReference type="Gene3D" id="6.10.140.2220">
    <property type="match status" value="1"/>
</dbReference>
<dbReference type="EMBL" id="CP069044">
    <property type="protein sequence ID" value="QRD07337.1"/>
    <property type="molecule type" value="Genomic_DNA"/>
</dbReference>
<dbReference type="InterPro" id="IPR002893">
    <property type="entry name" value="Znf_MYND"/>
</dbReference>
<dbReference type="OMA" id="HRNICEP"/>
<evidence type="ECO:0000313" key="7">
    <source>
        <dbReference type="EMBL" id="QRD07337.1"/>
    </source>
</evidence>
<evidence type="ECO:0000256" key="1">
    <source>
        <dbReference type="ARBA" id="ARBA00022723"/>
    </source>
</evidence>
<keyword evidence="3" id="KW-0862">Zinc</keyword>
<evidence type="ECO:0000259" key="6">
    <source>
        <dbReference type="PROSITE" id="PS50865"/>
    </source>
</evidence>
<evidence type="ECO:0000256" key="3">
    <source>
        <dbReference type="ARBA" id="ARBA00022833"/>
    </source>
</evidence>
<sequence length="161" mass="17430">MPPRSVCLNVFTSSLGEAVRDENGGAIGRHPIMERRDSAQSDVTRRSSDGSIASAPTPPQTFTPNIPAFSRAELFQSLRPMASTESLNFAMNSKPCTTCSGGPAKRRCSRCKAAYYCDRSCQKTDWKAHRNVCEPAQQTYSSPATPNFSNPASPTHEAAEA</sequence>
<feature type="region of interest" description="Disordered" evidence="5">
    <location>
        <begin position="22"/>
        <end position="65"/>
    </location>
</feature>
<gene>
    <name evidence="7" type="ORF">JI435_125240</name>
</gene>
<keyword evidence="2 4" id="KW-0863">Zinc-finger</keyword>
<evidence type="ECO:0000256" key="2">
    <source>
        <dbReference type="ARBA" id="ARBA00022771"/>
    </source>
</evidence>
<proteinExistence type="predicted"/>
<dbReference type="PROSITE" id="PS50865">
    <property type="entry name" value="ZF_MYND_2"/>
    <property type="match status" value="1"/>
</dbReference>
<name>A0A7U2NR12_PHANO</name>
<feature type="domain" description="MYND-type" evidence="6">
    <location>
        <begin position="96"/>
        <end position="133"/>
    </location>
</feature>
<organism evidence="7 8">
    <name type="scientific">Phaeosphaeria nodorum (strain SN15 / ATCC MYA-4574 / FGSC 10173)</name>
    <name type="common">Glume blotch fungus</name>
    <name type="synonym">Parastagonospora nodorum</name>
    <dbReference type="NCBI Taxonomy" id="321614"/>
    <lineage>
        <taxon>Eukaryota</taxon>
        <taxon>Fungi</taxon>
        <taxon>Dikarya</taxon>
        <taxon>Ascomycota</taxon>
        <taxon>Pezizomycotina</taxon>
        <taxon>Dothideomycetes</taxon>
        <taxon>Pleosporomycetidae</taxon>
        <taxon>Pleosporales</taxon>
        <taxon>Pleosporineae</taxon>
        <taxon>Phaeosphaeriaceae</taxon>
        <taxon>Parastagonospora</taxon>
    </lineage>
</organism>
<feature type="compositionally biased region" description="Polar residues" evidence="5">
    <location>
        <begin position="137"/>
        <end position="153"/>
    </location>
</feature>
<dbReference type="OrthoDB" id="432970at2759"/>
<dbReference type="SUPFAM" id="SSF144232">
    <property type="entry name" value="HIT/MYND zinc finger-like"/>
    <property type="match status" value="1"/>
</dbReference>
<evidence type="ECO:0000256" key="4">
    <source>
        <dbReference type="PROSITE-ProRule" id="PRU00134"/>
    </source>
</evidence>
<accession>A0A7U2NR12</accession>
<evidence type="ECO:0000256" key="5">
    <source>
        <dbReference type="SAM" id="MobiDB-lite"/>
    </source>
</evidence>
<keyword evidence="8" id="KW-1185">Reference proteome</keyword>
<dbReference type="PROSITE" id="PS01360">
    <property type="entry name" value="ZF_MYND_1"/>
    <property type="match status" value="1"/>
</dbReference>
<protein>
    <submittedName>
        <fullName evidence="7">MYND-type zinc finger protein samB</fullName>
    </submittedName>
</protein>
<dbReference type="GO" id="GO:0008270">
    <property type="term" value="F:zinc ion binding"/>
    <property type="evidence" value="ECO:0007669"/>
    <property type="project" value="UniProtKB-KW"/>
</dbReference>